<feature type="non-terminal residue" evidence="1">
    <location>
        <position position="1"/>
    </location>
</feature>
<proteinExistence type="predicted"/>
<evidence type="ECO:0000313" key="1">
    <source>
        <dbReference type="EMBL" id="RIA91023.1"/>
    </source>
</evidence>
<dbReference type="EMBL" id="QKYT01000164">
    <property type="protein sequence ID" value="RIA91023.1"/>
    <property type="molecule type" value="Genomic_DNA"/>
</dbReference>
<dbReference type="OrthoDB" id="2401621at2759"/>
<sequence>EIKKLRKEDKIKRFMDELRLLIKNNREILMEESDEMVQNERIGDVKRMVEKYLDLGDENSRVI</sequence>
<dbReference type="Proteomes" id="UP000265703">
    <property type="component" value="Unassembled WGS sequence"/>
</dbReference>
<comment type="caution">
    <text evidence="1">The sequence shown here is derived from an EMBL/GenBank/DDBJ whole genome shotgun (WGS) entry which is preliminary data.</text>
</comment>
<accession>A0A397SYH7</accession>
<gene>
    <name evidence="1" type="ORF">C1645_768500</name>
</gene>
<organism evidence="1 2">
    <name type="scientific">Glomus cerebriforme</name>
    <dbReference type="NCBI Taxonomy" id="658196"/>
    <lineage>
        <taxon>Eukaryota</taxon>
        <taxon>Fungi</taxon>
        <taxon>Fungi incertae sedis</taxon>
        <taxon>Mucoromycota</taxon>
        <taxon>Glomeromycotina</taxon>
        <taxon>Glomeromycetes</taxon>
        <taxon>Glomerales</taxon>
        <taxon>Glomeraceae</taxon>
        <taxon>Glomus</taxon>
    </lineage>
</organism>
<evidence type="ECO:0000313" key="2">
    <source>
        <dbReference type="Proteomes" id="UP000265703"/>
    </source>
</evidence>
<name>A0A397SYH7_9GLOM</name>
<reference evidence="1 2" key="1">
    <citation type="submission" date="2018-06" db="EMBL/GenBank/DDBJ databases">
        <title>Comparative genomics reveals the genomic features of Rhizophagus irregularis, R. cerebriforme, R. diaphanum and Gigaspora rosea, and their symbiotic lifestyle signature.</title>
        <authorList>
            <person name="Morin E."/>
            <person name="San Clemente H."/>
            <person name="Chen E.C.H."/>
            <person name="De La Providencia I."/>
            <person name="Hainaut M."/>
            <person name="Kuo A."/>
            <person name="Kohler A."/>
            <person name="Murat C."/>
            <person name="Tang N."/>
            <person name="Roy S."/>
            <person name="Loubradou J."/>
            <person name="Henrissat B."/>
            <person name="Grigoriev I.V."/>
            <person name="Corradi N."/>
            <person name="Roux C."/>
            <person name="Martin F.M."/>
        </authorList>
    </citation>
    <scope>NUCLEOTIDE SEQUENCE [LARGE SCALE GENOMIC DNA]</scope>
    <source>
        <strain evidence="1 2">DAOM 227022</strain>
    </source>
</reference>
<dbReference type="AlphaFoldDB" id="A0A397SYH7"/>
<protein>
    <submittedName>
        <fullName evidence="1">Uncharacterized protein</fullName>
    </submittedName>
</protein>
<keyword evidence="2" id="KW-1185">Reference proteome</keyword>